<dbReference type="GO" id="GO:0016787">
    <property type="term" value="F:hydrolase activity"/>
    <property type="evidence" value="ECO:0007669"/>
    <property type="project" value="UniProtKB-KW"/>
</dbReference>
<dbReference type="InterPro" id="IPR029058">
    <property type="entry name" value="AB_hydrolase_fold"/>
</dbReference>
<dbReference type="Proteomes" id="UP001595755">
    <property type="component" value="Unassembled WGS sequence"/>
</dbReference>
<dbReference type="PANTHER" id="PTHR43798:SF5">
    <property type="entry name" value="MONOACYLGLYCEROL LIPASE ABHD6"/>
    <property type="match status" value="1"/>
</dbReference>
<evidence type="ECO:0000313" key="3">
    <source>
        <dbReference type="Proteomes" id="UP001595755"/>
    </source>
</evidence>
<name>A0ABV8S800_9BACL</name>
<dbReference type="Pfam" id="PF12697">
    <property type="entry name" value="Abhydrolase_6"/>
    <property type="match status" value="1"/>
</dbReference>
<feature type="domain" description="AB hydrolase-1" evidence="1">
    <location>
        <begin position="80"/>
        <end position="330"/>
    </location>
</feature>
<gene>
    <name evidence="2" type="ORF">ACFO1S_03805</name>
</gene>
<evidence type="ECO:0000259" key="1">
    <source>
        <dbReference type="Pfam" id="PF12697"/>
    </source>
</evidence>
<evidence type="ECO:0000313" key="2">
    <source>
        <dbReference type="EMBL" id="MFC4302564.1"/>
    </source>
</evidence>
<dbReference type="InterPro" id="IPR050266">
    <property type="entry name" value="AB_hydrolase_sf"/>
</dbReference>
<sequence>MNPIVDRSKKPRMGRWKKGLIGGLSLLLLLVGSGFVYEWGASSLAKRQYPPTGKLVDVGGYRLHVDRMGQGSPTIILEAGSGETSLSWKDIPQELSQYATVVCYDRGGYAWSDEANTPRTGANIVKELHTALENEGIPGPYLLVGHSLGGMYARLFAQTYRDEVAGLVLIDARPENDARDTADIYARESVSGKPPAWVSTLLKRSGWLRLLRDPLLNGLVPKEERQTFVNVIATPNYFDAVDEEGSLTDSVEDVIREQDLGNLPVRIIARGLPQDYALSGISEEGGRQLEEIWQQGQRGMLDISDNSRLIVAEKSGHMVIHDEPELVVDVIKELLDNKDIP</sequence>
<proteinExistence type="predicted"/>
<accession>A0ABV8S800</accession>
<dbReference type="Gene3D" id="3.40.50.1820">
    <property type="entry name" value="alpha/beta hydrolase"/>
    <property type="match status" value="1"/>
</dbReference>
<protein>
    <submittedName>
        <fullName evidence="2">Alpha/beta fold hydrolase</fullName>
    </submittedName>
</protein>
<reference evidence="3" key="1">
    <citation type="journal article" date="2019" name="Int. J. Syst. Evol. Microbiol.">
        <title>The Global Catalogue of Microorganisms (GCM) 10K type strain sequencing project: providing services to taxonomists for standard genome sequencing and annotation.</title>
        <authorList>
            <consortium name="The Broad Institute Genomics Platform"/>
            <consortium name="The Broad Institute Genome Sequencing Center for Infectious Disease"/>
            <person name="Wu L."/>
            <person name="Ma J."/>
        </authorList>
    </citation>
    <scope>NUCLEOTIDE SEQUENCE [LARGE SCALE GENOMIC DNA]</scope>
    <source>
        <strain evidence="3">CGMCC 4.1641</strain>
    </source>
</reference>
<dbReference type="InterPro" id="IPR000073">
    <property type="entry name" value="AB_hydrolase_1"/>
</dbReference>
<keyword evidence="3" id="KW-1185">Reference proteome</keyword>
<comment type="caution">
    <text evidence="2">The sequence shown here is derived from an EMBL/GenBank/DDBJ whole genome shotgun (WGS) entry which is preliminary data.</text>
</comment>
<dbReference type="EMBL" id="JBHSED010000003">
    <property type="protein sequence ID" value="MFC4302564.1"/>
    <property type="molecule type" value="Genomic_DNA"/>
</dbReference>
<organism evidence="2 3">
    <name type="scientific">Cohnella boryungensis</name>
    <dbReference type="NCBI Taxonomy" id="768479"/>
    <lineage>
        <taxon>Bacteria</taxon>
        <taxon>Bacillati</taxon>
        <taxon>Bacillota</taxon>
        <taxon>Bacilli</taxon>
        <taxon>Bacillales</taxon>
        <taxon>Paenibacillaceae</taxon>
        <taxon>Cohnella</taxon>
    </lineage>
</organism>
<dbReference type="PANTHER" id="PTHR43798">
    <property type="entry name" value="MONOACYLGLYCEROL LIPASE"/>
    <property type="match status" value="1"/>
</dbReference>
<keyword evidence="2" id="KW-0378">Hydrolase</keyword>
<dbReference type="SUPFAM" id="SSF53474">
    <property type="entry name" value="alpha/beta-Hydrolases"/>
    <property type="match status" value="1"/>
</dbReference>